<dbReference type="InterPro" id="IPR000836">
    <property type="entry name" value="PRTase_dom"/>
</dbReference>
<evidence type="ECO:0000256" key="6">
    <source>
        <dbReference type="NCBIfam" id="TIGR01744"/>
    </source>
</evidence>
<feature type="binding site" evidence="5">
    <location>
        <position position="20"/>
    </location>
    <ligand>
        <name>xanthine</name>
        <dbReference type="ChEBI" id="CHEBI:17712"/>
    </ligand>
</feature>
<reference evidence="8 9" key="1">
    <citation type="submission" date="2018-08" db="EMBL/GenBank/DDBJ databases">
        <title>A genome reference for cultivated species of the human gut microbiota.</title>
        <authorList>
            <person name="Zou Y."/>
            <person name="Xue W."/>
            <person name="Luo G."/>
        </authorList>
    </citation>
    <scope>NUCLEOTIDE SEQUENCE [LARGE SCALE GENOMIC DNA]</scope>
    <source>
        <strain evidence="8 9">AF15-20</strain>
    </source>
</reference>
<comment type="subunit">
    <text evidence="5">Homodimer.</text>
</comment>
<evidence type="ECO:0000256" key="2">
    <source>
        <dbReference type="ARBA" id="ARBA00022676"/>
    </source>
</evidence>
<feature type="domain" description="Phosphoribosyltransferase" evidence="7">
    <location>
        <begin position="23"/>
        <end position="165"/>
    </location>
</feature>
<protein>
    <recommendedName>
        <fullName evidence="5 6">Xanthine phosphoribosyltransferase</fullName>
        <shortName evidence="5">XPRTase</shortName>
        <ecNumber evidence="5 6">2.4.2.22</ecNumber>
    </recommendedName>
</protein>
<dbReference type="Pfam" id="PF00156">
    <property type="entry name" value="Pribosyltran"/>
    <property type="match status" value="1"/>
</dbReference>
<dbReference type="HAMAP" id="MF_01184">
    <property type="entry name" value="XPRTase"/>
    <property type="match status" value="1"/>
</dbReference>
<dbReference type="PANTHER" id="PTHR43864">
    <property type="entry name" value="HYPOXANTHINE/GUANINE PHOSPHORIBOSYLTRANSFERASE"/>
    <property type="match status" value="1"/>
</dbReference>
<comment type="function">
    <text evidence="5">Converts the preformed base xanthine, a product of nucleic acid breakdown, to xanthosine 5'-monophosphate (XMP), so it can be reused for RNA or DNA synthesis.</text>
</comment>
<dbReference type="SUPFAM" id="SSF53271">
    <property type="entry name" value="PRTase-like"/>
    <property type="match status" value="1"/>
</dbReference>
<keyword evidence="3 5" id="KW-0808">Transferase</keyword>
<feature type="binding site" evidence="5">
    <location>
        <position position="27"/>
    </location>
    <ligand>
        <name>xanthine</name>
        <dbReference type="ChEBI" id="CHEBI:17712"/>
    </ligand>
</feature>
<dbReference type="InterPro" id="IPR010079">
    <property type="entry name" value="Xanthine_PRibTrfase"/>
</dbReference>
<dbReference type="RefSeq" id="WP_117992434.1">
    <property type="nucleotide sequence ID" value="NZ_CATXSW010000099.1"/>
</dbReference>
<keyword evidence="4 5" id="KW-0660">Purine salvage</keyword>
<organism evidence="8 9">
    <name type="scientific">Holdemanella biformis</name>
    <dbReference type="NCBI Taxonomy" id="1735"/>
    <lineage>
        <taxon>Bacteria</taxon>
        <taxon>Bacillati</taxon>
        <taxon>Bacillota</taxon>
        <taxon>Erysipelotrichia</taxon>
        <taxon>Erysipelotrichales</taxon>
        <taxon>Erysipelotrichaceae</taxon>
        <taxon>Holdemanella</taxon>
    </lineage>
</organism>
<accession>A0A395WB00</accession>
<evidence type="ECO:0000256" key="1">
    <source>
        <dbReference type="ARBA" id="ARBA00022490"/>
    </source>
</evidence>
<dbReference type="GO" id="GO:0000310">
    <property type="term" value="F:xanthine phosphoribosyltransferase activity"/>
    <property type="evidence" value="ECO:0007669"/>
    <property type="project" value="UniProtKB-UniRule"/>
</dbReference>
<dbReference type="NCBIfam" id="NF006671">
    <property type="entry name" value="PRK09219.1"/>
    <property type="match status" value="1"/>
</dbReference>
<dbReference type="Proteomes" id="UP000265489">
    <property type="component" value="Unassembled WGS sequence"/>
</dbReference>
<dbReference type="CDD" id="cd06223">
    <property type="entry name" value="PRTases_typeI"/>
    <property type="match status" value="1"/>
</dbReference>
<evidence type="ECO:0000313" key="9">
    <source>
        <dbReference type="Proteomes" id="UP000265489"/>
    </source>
</evidence>
<dbReference type="Gene3D" id="3.40.50.2020">
    <property type="match status" value="1"/>
</dbReference>
<dbReference type="UniPathway" id="UPA00602">
    <property type="reaction ID" value="UER00658"/>
</dbReference>
<sequence>MKALKNAIETRGHFINDEVLKVDAFLNHQIDCSLVDEMGNEFYEHFKDKGITKVVTIESSGIAPAYATAIRLNVPLIFIKKTQPSTMIDPAFAEVFSFTKNKTYPICIEKEYLKKGDKVLFIDDFLANGEAFKGTENLIAQAQAEIVGVGMVIEKAFQKGHAYIVEKGYDLLALASIAGVKNKKITWADE</sequence>
<feature type="binding site" evidence="5">
    <location>
        <position position="155"/>
    </location>
    <ligand>
        <name>xanthine</name>
        <dbReference type="ChEBI" id="CHEBI:17712"/>
    </ligand>
</feature>
<comment type="pathway">
    <text evidence="5">Purine metabolism; XMP biosynthesis via salvage pathway; XMP from xanthine: step 1/1.</text>
</comment>
<dbReference type="NCBIfam" id="TIGR01744">
    <property type="entry name" value="XPRTase"/>
    <property type="match status" value="1"/>
</dbReference>
<evidence type="ECO:0000256" key="5">
    <source>
        <dbReference type="HAMAP-Rule" id="MF_01184"/>
    </source>
</evidence>
<evidence type="ECO:0000256" key="4">
    <source>
        <dbReference type="ARBA" id="ARBA00022726"/>
    </source>
</evidence>
<comment type="catalytic activity">
    <reaction evidence="5">
        <text>XMP + diphosphate = xanthine + 5-phospho-alpha-D-ribose 1-diphosphate</text>
        <dbReference type="Rhea" id="RHEA:10800"/>
        <dbReference type="ChEBI" id="CHEBI:17712"/>
        <dbReference type="ChEBI" id="CHEBI:33019"/>
        <dbReference type="ChEBI" id="CHEBI:57464"/>
        <dbReference type="ChEBI" id="CHEBI:58017"/>
        <dbReference type="EC" id="2.4.2.22"/>
    </reaction>
</comment>
<dbReference type="AlphaFoldDB" id="A0A395WB00"/>
<dbReference type="EMBL" id="QRYQ01000003">
    <property type="protein sequence ID" value="RGU93308.1"/>
    <property type="molecule type" value="Genomic_DNA"/>
</dbReference>
<evidence type="ECO:0000313" key="8">
    <source>
        <dbReference type="EMBL" id="RGU93308.1"/>
    </source>
</evidence>
<keyword evidence="1 5" id="KW-0963">Cytoplasm</keyword>
<dbReference type="GO" id="GO:0032265">
    <property type="term" value="P:XMP salvage"/>
    <property type="evidence" value="ECO:0007669"/>
    <property type="project" value="UniProtKB-UniRule"/>
</dbReference>
<dbReference type="InterPro" id="IPR050118">
    <property type="entry name" value="Pur/Pyrimidine_PRTase"/>
</dbReference>
<comment type="similarity">
    <text evidence="5">Belongs to the purine/pyrimidine phosphoribosyltransferase family. Xpt subfamily.</text>
</comment>
<dbReference type="GO" id="GO:0005737">
    <property type="term" value="C:cytoplasm"/>
    <property type="evidence" value="ECO:0007669"/>
    <property type="project" value="UniProtKB-SubCell"/>
</dbReference>
<dbReference type="GO" id="GO:0006166">
    <property type="term" value="P:purine ribonucleoside salvage"/>
    <property type="evidence" value="ECO:0007669"/>
    <property type="project" value="UniProtKB-KW"/>
</dbReference>
<dbReference type="GO" id="GO:0046110">
    <property type="term" value="P:xanthine metabolic process"/>
    <property type="evidence" value="ECO:0007669"/>
    <property type="project" value="UniProtKB-UniRule"/>
</dbReference>
<evidence type="ECO:0000259" key="7">
    <source>
        <dbReference type="Pfam" id="PF00156"/>
    </source>
</evidence>
<dbReference type="InterPro" id="IPR029057">
    <property type="entry name" value="PRTase-like"/>
</dbReference>
<comment type="caution">
    <text evidence="8">The sequence shown here is derived from an EMBL/GenBank/DDBJ whole genome shotgun (WGS) entry which is preliminary data.</text>
</comment>
<comment type="subcellular location">
    <subcellularLocation>
        <location evidence="5">Cytoplasm</location>
    </subcellularLocation>
</comment>
<keyword evidence="2 5" id="KW-0328">Glycosyltransferase</keyword>
<evidence type="ECO:0000256" key="3">
    <source>
        <dbReference type="ARBA" id="ARBA00022679"/>
    </source>
</evidence>
<dbReference type="EC" id="2.4.2.22" evidence="5 6"/>
<dbReference type="GeneID" id="66579106"/>
<feature type="binding site" evidence="5">
    <location>
        <begin position="127"/>
        <end position="131"/>
    </location>
    <ligand>
        <name>5-phospho-alpha-D-ribose 1-diphosphate</name>
        <dbReference type="ChEBI" id="CHEBI:58017"/>
    </ligand>
</feature>
<dbReference type="PANTHER" id="PTHR43864:SF1">
    <property type="entry name" value="XANTHINE PHOSPHORIBOSYLTRANSFERASE"/>
    <property type="match status" value="1"/>
</dbReference>
<name>A0A395WB00_9FIRM</name>
<proteinExistence type="inferred from homology"/>
<gene>
    <name evidence="5" type="primary">xpt</name>
    <name evidence="8" type="ORF">DWW32_02995</name>
</gene>